<dbReference type="SUPFAM" id="SSF52266">
    <property type="entry name" value="SGNH hydrolase"/>
    <property type="match status" value="1"/>
</dbReference>
<dbReference type="Gene3D" id="3.40.50.1110">
    <property type="entry name" value="SGNH hydrolase"/>
    <property type="match status" value="1"/>
</dbReference>
<evidence type="ECO:0000313" key="1">
    <source>
        <dbReference type="EMBL" id="ESK89449.1"/>
    </source>
</evidence>
<dbReference type="EMBL" id="AWSO01000560">
    <property type="protein sequence ID" value="ESK89449.1"/>
    <property type="molecule type" value="Genomic_DNA"/>
</dbReference>
<gene>
    <name evidence="1" type="ORF">Moror_16138</name>
</gene>
<evidence type="ECO:0000313" key="2">
    <source>
        <dbReference type="Proteomes" id="UP000017559"/>
    </source>
</evidence>
<dbReference type="AlphaFoldDB" id="V2YCM8"/>
<keyword evidence="2" id="KW-1185">Reference proteome</keyword>
<dbReference type="Pfam" id="PF00657">
    <property type="entry name" value="Lipase_GDSL"/>
    <property type="match status" value="1"/>
</dbReference>
<protein>
    <submittedName>
        <fullName evidence="1">Thermolabile hemolysin</fullName>
    </submittedName>
</protein>
<sequence length="324" mass="35317">MKTQSIFKFLYTLGLLDTLHSPGLNDQERNDGIRLAVSPICGSFPGNVADINAGIDPGRVRTIVSFGDSFTDGGKDDGSPLDPPVIIPPNHKAGGRSTNGPVWVEGVADDMGNATLMDYAQWAACTDLSLWPSNPRKVDFVGQVKTFLNQQNKLDPETTLYSIFFGINDYIAHNAEHDDGTRMHAAAEAVLTQIDILSSAPTNGRSFMVLDVYGRGSTNPAGEDFKQTIYNGLAQRHSKTLSPLNVAFVDYARIWNGVLGEVPGYKASGHTSTGQCVDCSSDCDENGWCKDAAHHFYWVYGHPSKETHRIMADYVGLVLRDCKI</sequence>
<dbReference type="InterPro" id="IPR001087">
    <property type="entry name" value="GDSL"/>
</dbReference>
<dbReference type="HOGENOM" id="CLU_053747_0_0_1"/>
<dbReference type="KEGG" id="mrr:Moror_16138"/>
<name>V2YCM8_MONRO</name>
<accession>V2YCM8</accession>
<dbReference type="OrthoDB" id="1600564at2759"/>
<dbReference type="Proteomes" id="UP000017559">
    <property type="component" value="Unassembled WGS sequence"/>
</dbReference>
<organism evidence="1 2">
    <name type="scientific">Moniliophthora roreri (strain MCA 2997)</name>
    <name type="common">Cocoa frosty pod rot fungus</name>
    <name type="synonym">Crinipellis roreri</name>
    <dbReference type="NCBI Taxonomy" id="1381753"/>
    <lineage>
        <taxon>Eukaryota</taxon>
        <taxon>Fungi</taxon>
        <taxon>Dikarya</taxon>
        <taxon>Basidiomycota</taxon>
        <taxon>Agaricomycotina</taxon>
        <taxon>Agaricomycetes</taxon>
        <taxon>Agaricomycetidae</taxon>
        <taxon>Agaricales</taxon>
        <taxon>Marasmiineae</taxon>
        <taxon>Marasmiaceae</taxon>
        <taxon>Moniliophthora</taxon>
    </lineage>
</organism>
<proteinExistence type="predicted"/>
<dbReference type="GO" id="GO:0016788">
    <property type="term" value="F:hydrolase activity, acting on ester bonds"/>
    <property type="evidence" value="ECO:0007669"/>
    <property type="project" value="InterPro"/>
</dbReference>
<dbReference type="STRING" id="1381753.V2YCM8"/>
<comment type="caution">
    <text evidence="1">The sequence shown here is derived from an EMBL/GenBank/DDBJ whole genome shotgun (WGS) entry which is preliminary data.</text>
</comment>
<dbReference type="InterPro" id="IPR036514">
    <property type="entry name" value="SGNH_hydro_sf"/>
</dbReference>
<reference evidence="1 2" key="1">
    <citation type="journal article" date="2014" name="BMC Genomics">
        <title>Genome and secretome analysis of the hemibiotrophic fungal pathogen, Moniliophthora roreri, which causes frosty pod rot disease of cacao: mechanisms of the biotrophic and necrotrophic phases.</title>
        <authorList>
            <person name="Meinhardt L.W."/>
            <person name="Costa G.G.L."/>
            <person name="Thomazella D.P.T."/>
            <person name="Teixeira P.J.P.L."/>
            <person name="Carazzolle M.F."/>
            <person name="Schuster S.C."/>
            <person name="Carlson J.E."/>
            <person name="Guiltinan M.J."/>
            <person name="Mieczkowski P."/>
            <person name="Farmer A."/>
            <person name="Ramaraj T."/>
            <person name="Crozier J."/>
            <person name="Davis R.E."/>
            <person name="Shao J."/>
            <person name="Melnick R.L."/>
            <person name="Pereira G.A.G."/>
            <person name="Bailey B.A."/>
        </authorList>
    </citation>
    <scope>NUCLEOTIDE SEQUENCE [LARGE SCALE GENOMIC DNA]</scope>
    <source>
        <strain evidence="1 2">MCA 2997</strain>
    </source>
</reference>